<dbReference type="EMBL" id="BARS01005302">
    <property type="protein sequence ID" value="GAF71274.1"/>
    <property type="molecule type" value="Genomic_DNA"/>
</dbReference>
<accession>X0RQY9</accession>
<proteinExistence type="predicted"/>
<evidence type="ECO:0000313" key="1">
    <source>
        <dbReference type="EMBL" id="GAF71274.1"/>
    </source>
</evidence>
<reference evidence="1" key="1">
    <citation type="journal article" date="2014" name="Front. Microbiol.">
        <title>High frequency of phylogenetically diverse reductive dehalogenase-homologous genes in deep subseafloor sedimentary metagenomes.</title>
        <authorList>
            <person name="Kawai M."/>
            <person name="Futagami T."/>
            <person name="Toyoda A."/>
            <person name="Takaki Y."/>
            <person name="Nishi S."/>
            <person name="Hori S."/>
            <person name="Arai W."/>
            <person name="Tsubouchi T."/>
            <person name="Morono Y."/>
            <person name="Uchiyama I."/>
            <person name="Ito T."/>
            <person name="Fujiyama A."/>
            <person name="Inagaki F."/>
            <person name="Takami H."/>
        </authorList>
    </citation>
    <scope>NUCLEOTIDE SEQUENCE</scope>
    <source>
        <strain evidence="1">Expedition CK06-06</strain>
    </source>
</reference>
<protein>
    <submittedName>
        <fullName evidence="1">Uncharacterized protein</fullName>
    </submittedName>
</protein>
<name>X0RQY9_9ZZZZ</name>
<gene>
    <name evidence="1" type="ORF">S01H1_10385</name>
</gene>
<comment type="caution">
    <text evidence="1">The sequence shown here is derived from an EMBL/GenBank/DDBJ whole genome shotgun (WGS) entry which is preliminary data.</text>
</comment>
<organism evidence="1">
    <name type="scientific">marine sediment metagenome</name>
    <dbReference type="NCBI Taxonomy" id="412755"/>
    <lineage>
        <taxon>unclassified sequences</taxon>
        <taxon>metagenomes</taxon>
        <taxon>ecological metagenomes</taxon>
    </lineage>
</organism>
<sequence>MTGMIKRFAEINATNIIKPSLNRRINSTIKPTKASAKGNSFKMEIGEP</sequence>
<dbReference type="AlphaFoldDB" id="X0RQY9"/>